<comment type="caution">
    <text evidence="2">The sequence shown here is derived from an EMBL/GenBank/DDBJ whole genome shotgun (WGS) entry which is preliminary data.</text>
</comment>
<evidence type="ECO:0000313" key="3">
    <source>
        <dbReference type="Proteomes" id="UP000660262"/>
    </source>
</evidence>
<protein>
    <submittedName>
        <fullName evidence="2">Uncharacterized protein</fullName>
    </submittedName>
</protein>
<proteinExistence type="predicted"/>
<gene>
    <name evidence="2" type="ORF">PPROV_000551900</name>
</gene>
<dbReference type="EMBL" id="BNJQ01000014">
    <property type="protein sequence ID" value="GHP06775.1"/>
    <property type="molecule type" value="Genomic_DNA"/>
</dbReference>
<organism evidence="2 3">
    <name type="scientific">Pycnococcus provasolii</name>
    <dbReference type="NCBI Taxonomy" id="41880"/>
    <lineage>
        <taxon>Eukaryota</taxon>
        <taxon>Viridiplantae</taxon>
        <taxon>Chlorophyta</taxon>
        <taxon>Pseudoscourfieldiophyceae</taxon>
        <taxon>Pseudoscourfieldiales</taxon>
        <taxon>Pycnococcaceae</taxon>
        <taxon>Pycnococcus</taxon>
    </lineage>
</organism>
<feature type="region of interest" description="Disordered" evidence="1">
    <location>
        <begin position="225"/>
        <end position="245"/>
    </location>
</feature>
<reference evidence="2" key="1">
    <citation type="submission" date="2020-10" db="EMBL/GenBank/DDBJ databases">
        <title>Unveiling of a novel bifunctional photoreceptor, Dualchrome1, isolated from a cosmopolitan green alga.</title>
        <authorList>
            <person name="Suzuki S."/>
            <person name="Kawachi M."/>
        </authorList>
    </citation>
    <scope>NUCLEOTIDE SEQUENCE</scope>
    <source>
        <strain evidence="2">NIES 2893</strain>
    </source>
</reference>
<evidence type="ECO:0000313" key="2">
    <source>
        <dbReference type="EMBL" id="GHP06775.1"/>
    </source>
</evidence>
<feature type="compositionally biased region" description="Basic and acidic residues" evidence="1">
    <location>
        <begin position="225"/>
        <end position="240"/>
    </location>
</feature>
<sequence length="815" mass="84207">MSSSASLPEKWYFDSTGGGGGGGCHDLGGWRTLLKSHSSSSSSSGLYKVDSSLSSLFEDRVVYLSGVDVNPACEAGSGQGSFAASSSSSWQAHSYHYLPSSLFVAIAKSALAVRSLSLGGGGGGGGAGDEDAAADTGKTLGDTPHSSHLPGFEDAPLAFFIPKPLDAATMTLIRKVIRKRHNRTKSVRFLMGYGEAAHGSLSDEATPLGTEAMDEVVHAFRSALREDATNQNHKNENDTDKDMDDEDSVQIEAAYLPMAVSLCADGDVPIVWHPHLSAAAFAGVPPAASTTKDDDTAVRGHALACLLDQLRVRAEFFAVTTSDKEDDDENNNDDDDDDDDARRVALAAATAVCTAPSRRRAGGLGPSSDEKLPRCAVLVVDRRSDVVTPLACAAWSALDRTDGGGEIAAAAPAPAACTLDETIATTSVELATAVAAAAAGRSAASAPFAARSAIRSQLPGMPRGENADASLVDATAAALAPDADAAARDMCLKSPIASRLGLATGKGAGRHDWAWFEVASADLVQTASEGFWPSGGAHAVAANALSEMCEHVQARIVPAALLTMLAFALDVHATSRRDSFGRVVDGDSMSRKEEAEASLRDALHEHGASLERAVIASGIPLVDVSDADDASSRLLSLLAGLRLYSARGADPLPHHGVGGGAACTGDVFPCRHRSLVRTLVAYACAPTSDASSSALAGTSVRVTHVPRGDAAGFAGATLRQGLGLGLKSLLNAAAAARPLSSAPTVDLGLSNDPHPRTFDVVLVWFVHGGPTFAESTEGELVSFDIRENFSTAVPSIAVGGEHSPLRDWKLVTTNM</sequence>
<accession>A0A830HJ49</accession>
<dbReference type="AlphaFoldDB" id="A0A830HJ49"/>
<evidence type="ECO:0000256" key="1">
    <source>
        <dbReference type="SAM" id="MobiDB-lite"/>
    </source>
</evidence>
<dbReference type="Proteomes" id="UP000660262">
    <property type="component" value="Unassembled WGS sequence"/>
</dbReference>
<keyword evidence="3" id="KW-1185">Reference proteome</keyword>
<name>A0A830HJ49_9CHLO</name>
<feature type="region of interest" description="Disordered" evidence="1">
    <location>
        <begin position="122"/>
        <end position="147"/>
    </location>
</feature>